<dbReference type="PROSITE" id="PS51257">
    <property type="entry name" value="PROKAR_LIPOPROTEIN"/>
    <property type="match status" value="1"/>
</dbReference>
<dbReference type="AlphaFoldDB" id="A0A6L7IR34"/>
<evidence type="ECO:0000259" key="4">
    <source>
        <dbReference type="Pfam" id="PF09394"/>
    </source>
</evidence>
<dbReference type="KEGG" id="egd:GS424_000420"/>
<reference evidence="5 6" key="1">
    <citation type="submission" date="2020-10" db="EMBL/GenBank/DDBJ databases">
        <title>Eggerthella sp. nov., isolated from human feces.</title>
        <authorList>
            <person name="Yajun G."/>
        </authorList>
    </citation>
    <scope>NUCLEOTIDE SEQUENCE [LARGE SCALE GENOMIC DNA]</scope>
    <source>
        <strain evidence="5 6">HF-1101</strain>
    </source>
</reference>
<dbReference type="RefSeq" id="WP_160940762.1">
    <property type="nucleotide sequence ID" value="NZ_CP063310.1"/>
</dbReference>
<sequence length="142" mass="14901">MRKHLKLALVGACMAAFVALAVGCTTAQGSSVEITQGSALFSQGSLEVKLDANPTTGYEWTYQIEGTGVQPDGDEFVPASDGDQAQTGEGGVHTFNFKADGTGEATITFSYARSWEASDDDKTVMLHVAADNGTFAQVEEQA</sequence>
<evidence type="ECO:0000256" key="1">
    <source>
        <dbReference type="ARBA" id="ARBA00022690"/>
    </source>
</evidence>
<proteinExistence type="predicted"/>
<keyword evidence="3" id="KW-0732">Signal</keyword>
<dbReference type="PANTHER" id="PTHR36530">
    <property type="entry name" value="INHIBITOR OF CYSTEINE PEPTIDASE"/>
    <property type="match status" value="1"/>
</dbReference>
<dbReference type="Pfam" id="PF09394">
    <property type="entry name" value="Inhibitor_I42"/>
    <property type="match status" value="1"/>
</dbReference>
<evidence type="ECO:0000256" key="3">
    <source>
        <dbReference type="SAM" id="SignalP"/>
    </source>
</evidence>
<dbReference type="PANTHER" id="PTHR36530:SF1">
    <property type="entry name" value="AMOEBIASIN-1"/>
    <property type="match status" value="1"/>
</dbReference>
<evidence type="ECO:0000313" key="6">
    <source>
        <dbReference type="Proteomes" id="UP000478463"/>
    </source>
</evidence>
<dbReference type="InterPro" id="IPR052781">
    <property type="entry name" value="Cys_protease_inhibitor_I42"/>
</dbReference>
<dbReference type="Gene3D" id="2.60.40.2020">
    <property type="match status" value="1"/>
</dbReference>
<organism evidence="5 6">
    <name type="scientific">Eggerthella guodeyinii</name>
    <dbReference type="NCBI Taxonomy" id="2690837"/>
    <lineage>
        <taxon>Bacteria</taxon>
        <taxon>Bacillati</taxon>
        <taxon>Actinomycetota</taxon>
        <taxon>Coriobacteriia</taxon>
        <taxon>Eggerthellales</taxon>
        <taxon>Eggerthellaceae</taxon>
        <taxon>Eggerthella</taxon>
    </lineage>
</organism>
<keyword evidence="2" id="KW-0789">Thiol protease inhibitor</keyword>
<dbReference type="GO" id="GO:0004869">
    <property type="term" value="F:cysteine-type endopeptidase inhibitor activity"/>
    <property type="evidence" value="ECO:0007669"/>
    <property type="project" value="UniProtKB-KW"/>
</dbReference>
<dbReference type="EMBL" id="CP063310">
    <property type="protein sequence ID" value="QOS68377.1"/>
    <property type="molecule type" value="Genomic_DNA"/>
</dbReference>
<dbReference type="InterPro" id="IPR036331">
    <property type="entry name" value="Chagasin-like_sf"/>
</dbReference>
<dbReference type="InterPro" id="IPR018990">
    <property type="entry name" value="Prot_inh_I42_chagasin"/>
</dbReference>
<gene>
    <name evidence="5" type="ORF">GS424_000420</name>
</gene>
<feature type="chain" id="PRO_5038634420" evidence="3">
    <location>
        <begin position="22"/>
        <end position="142"/>
    </location>
</feature>
<dbReference type="Proteomes" id="UP000478463">
    <property type="component" value="Chromosome"/>
</dbReference>
<feature type="signal peptide" evidence="3">
    <location>
        <begin position="1"/>
        <end position="21"/>
    </location>
</feature>
<evidence type="ECO:0000313" key="5">
    <source>
        <dbReference type="EMBL" id="QOS68377.1"/>
    </source>
</evidence>
<keyword evidence="1" id="KW-0646">Protease inhibitor</keyword>
<feature type="domain" description="Proteinase inhibitor I42 chagasin" evidence="4">
    <location>
        <begin position="45"/>
        <end position="128"/>
    </location>
</feature>
<protein>
    <submittedName>
        <fullName evidence="5">Protease inhibitor I42 family protein</fullName>
    </submittedName>
</protein>
<evidence type="ECO:0000256" key="2">
    <source>
        <dbReference type="ARBA" id="ARBA00022704"/>
    </source>
</evidence>
<accession>A0A6L7IR34</accession>
<dbReference type="SUPFAM" id="SSF141066">
    <property type="entry name" value="ICP-like"/>
    <property type="match status" value="1"/>
</dbReference>
<name>A0A6L7IR34_9ACTN</name>